<dbReference type="GO" id="GO:0032221">
    <property type="term" value="C:Rpd3S complex"/>
    <property type="evidence" value="ECO:0007669"/>
    <property type="project" value="TreeGrafter"/>
</dbReference>
<dbReference type="PROSITE" id="PS01359">
    <property type="entry name" value="ZF_PHD_1"/>
    <property type="match status" value="1"/>
</dbReference>
<dbReference type="Pfam" id="PF00628">
    <property type="entry name" value="PHD"/>
    <property type="match status" value="1"/>
</dbReference>
<accession>A0A1W2TEI0</accession>
<feature type="compositionally biased region" description="Basic and acidic residues" evidence="5">
    <location>
        <begin position="1182"/>
        <end position="1197"/>
    </location>
</feature>
<keyword evidence="1" id="KW-0479">Metal-binding</keyword>
<keyword evidence="2 4" id="KW-0863">Zinc-finger</keyword>
<dbReference type="InterPro" id="IPR011011">
    <property type="entry name" value="Znf_FYVE_PHD"/>
</dbReference>
<reference evidence="7" key="1">
    <citation type="submission" date="2016-03" db="EMBL/GenBank/DDBJ databases">
        <title>Draft genome sequence of Rosellinia necatrix.</title>
        <authorList>
            <person name="Kanematsu S."/>
        </authorList>
    </citation>
    <scope>NUCLEOTIDE SEQUENCE [LARGE SCALE GENOMIC DNA]</scope>
    <source>
        <strain evidence="7">W97</strain>
    </source>
</reference>
<name>A0A1W2TEI0_ROSNE</name>
<feature type="compositionally biased region" description="Basic residues" evidence="5">
    <location>
        <begin position="458"/>
        <end position="479"/>
    </location>
</feature>
<keyword evidence="8" id="KW-1185">Reference proteome</keyword>
<protein>
    <submittedName>
        <fullName evidence="7">Putative phd-finger domain-containing protein</fullName>
    </submittedName>
</protein>
<feature type="compositionally biased region" description="Polar residues" evidence="5">
    <location>
        <begin position="723"/>
        <end position="736"/>
    </location>
</feature>
<evidence type="ECO:0000313" key="8">
    <source>
        <dbReference type="Proteomes" id="UP000054516"/>
    </source>
</evidence>
<feature type="compositionally biased region" description="Basic and acidic residues" evidence="5">
    <location>
        <begin position="273"/>
        <end position="282"/>
    </location>
</feature>
<dbReference type="OMA" id="CYYFVPP"/>
<dbReference type="InterPro" id="IPR052819">
    <property type="entry name" value="Chromatin_regulatory_protein"/>
</dbReference>
<gene>
    <name evidence="7" type="ORF">SAMD00023353_1901530</name>
</gene>
<feature type="domain" description="PHD-type" evidence="6">
    <location>
        <begin position="784"/>
        <end position="832"/>
    </location>
</feature>
<evidence type="ECO:0000259" key="6">
    <source>
        <dbReference type="PROSITE" id="PS50016"/>
    </source>
</evidence>
<feature type="region of interest" description="Disordered" evidence="5">
    <location>
        <begin position="396"/>
        <end position="617"/>
    </location>
</feature>
<feature type="compositionally biased region" description="Polar residues" evidence="5">
    <location>
        <begin position="195"/>
        <end position="210"/>
    </location>
</feature>
<feature type="region of interest" description="Disordered" evidence="5">
    <location>
        <begin position="146"/>
        <end position="282"/>
    </location>
</feature>
<dbReference type="SUPFAM" id="SSF57903">
    <property type="entry name" value="FYVE/PHD zinc finger"/>
    <property type="match status" value="2"/>
</dbReference>
<dbReference type="InterPro" id="IPR019787">
    <property type="entry name" value="Znf_PHD-finger"/>
</dbReference>
<dbReference type="PANTHER" id="PTHR47636:SF1">
    <property type="entry name" value="TRANSCRIPTIONAL REGULATORY PROTEIN RCO1"/>
    <property type="match status" value="1"/>
</dbReference>
<feature type="compositionally biased region" description="Polar residues" evidence="5">
    <location>
        <begin position="639"/>
        <end position="648"/>
    </location>
</feature>
<evidence type="ECO:0000256" key="3">
    <source>
        <dbReference type="ARBA" id="ARBA00022833"/>
    </source>
</evidence>
<dbReference type="Proteomes" id="UP000054516">
    <property type="component" value="Unassembled WGS sequence"/>
</dbReference>
<dbReference type="CDD" id="cd15534">
    <property type="entry name" value="PHD2_PHF12_Rco1"/>
    <property type="match status" value="1"/>
</dbReference>
<feature type="region of interest" description="Disordered" evidence="5">
    <location>
        <begin position="632"/>
        <end position="711"/>
    </location>
</feature>
<feature type="compositionally biased region" description="Pro residues" evidence="5">
    <location>
        <begin position="247"/>
        <end position="260"/>
    </location>
</feature>
<feature type="compositionally biased region" description="Low complexity" evidence="5">
    <location>
        <begin position="438"/>
        <end position="447"/>
    </location>
</feature>
<evidence type="ECO:0000256" key="2">
    <source>
        <dbReference type="ARBA" id="ARBA00022771"/>
    </source>
</evidence>
<dbReference type="InterPro" id="IPR001965">
    <property type="entry name" value="Znf_PHD"/>
</dbReference>
<dbReference type="PANTHER" id="PTHR47636">
    <property type="entry name" value="TRANSCRIPTIONAL REGULATORY PROTEIN RCO1"/>
    <property type="match status" value="1"/>
</dbReference>
<keyword evidence="3" id="KW-0862">Zinc</keyword>
<feature type="compositionally biased region" description="Basic and acidic residues" evidence="5">
    <location>
        <begin position="402"/>
        <end position="416"/>
    </location>
</feature>
<feature type="compositionally biased region" description="Basic residues" evidence="5">
    <location>
        <begin position="737"/>
        <end position="756"/>
    </location>
</feature>
<feature type="compositionally biased region" description="Basic residues" evidence="5">
    <location>
        <begin position="213"/>
        <end position="224"/>
    </location>
</feature>
<sequence>MSSSHSKPTRSRLSSPHRHSSSSAGHTRGGGAGGGPSDGSRSLMQRWLEPPVQNKPSFQEAGLVRGGVVENMAPLGTMPRAAMLKKTPLCAESPPPVPASTVKRIVLKKPFSPVFANAAAAAAATVATTPGAAAVTPDVTRMSLSRTGSAGTVEDVMGDASLSPTSRGHLTLPIPVVDDMDDDDYVPKKSKARRSLQNASHTKPSFTPVNLSHPRRQSHRHKSARSSPIPPPVPEPELEPELVVDPTPDPTPAPTSPPSPSLAHSEALSPRQLAREPDDKEQADKIVEIAVEEALRHNRYPTAWALRLLYDENSHKPKFVSMIEDVYYQRATPKTMRKFHRLISEKKKEGKKENRGCYYFVPPTSGDGPSPRKPVPAPYEHLIRMDFASLIRASASDTEADADSHISKKRKTESVTERATPARQADARVEARPDARADAATAASQAALHSQRNGGHQQGHHGRGGHVKTNKSPRGKKTRSGSVSSSSSLSSVPDDAIEDYDGFMGSVDGDPEASWMEDDHAEGNNAQTPAGSLRPISVKQAKPASKKQIVSPNPAPEQNTPTTHPPRSRDSSMPVAVVATSTTTANNGTPNHASLHTPHHTSHYPKDSAHTLKFPSRFGDLDNAADLFARKKRSRKSETAVNTQSASEDSFVREPLELDELPDEPDLLPQPPAPPPERARLSRTPAPPLSSRAARAAKRNHDEFDDASSPTLSSFRADFELSSARNSRAATPTNPRSSKKPRGGLRVKTSPMKKKGTSAGIPRGSGERPSPVGNGLANNQDDNDDSCYTCGGNGELVCCDGCSFSFHFMCIDPPMDQGHVPDEWYCNECQVRYNPPLVNEHKGIFGALTAALQRKNPRAFRLSEPIREYFEDVRTGAEGEYEEVAPPKPKPNKKSADEAFDFFRLRNGDKAVLCHHCHKGATDSRPIIPCSMCGLNWHLECLDPPLALPPILRTWRCPCHVDDLLSDLPIRLAPAHKYRKIKNMPVIEQGYSRGLANNGWIEIEEDDSDDDEGWKENKAFGRVFRVSSKGIKQDFINRVHQNRGGSKFGPGTVANPASTIALKLPSLEEQQAAQVLLQLAEGQGNGAQPAARATVRQARPPFISVVTQGDDPSFTINDLANADVAVLEAMLTQADALKQKISRILEGRTNHTCHEKSDTELKALTPSSISHDDSTAVDELKLDLSSSHDPEKSRSIEDAEPALDSDMHID</sequence>
<feature type="compositionally biased region" description="Low complexity" evidence="5">
    <location>
        <begin position="571"/>
        <end position="591"/>
    </location>
</feature>
<dbReference type="GO" id="GO:0006357">
    <property type="term" value="P:regulation of transcription by RNA polymerase II"/>
    <property type="evidence" value="ECO:0007669"/>
    <property type="project" value="TreeGrafter"/>
</dbReference>
<dbReference type="GO" id="GO:0008270">
    <property type="term" value="F:zinc ion binding"/>
    <property type="evidence" value="ECO:0007669"/>
    <property type="project" value="UniProtKB-KW"/>
</dbReference>
<feature type="compositionally biased region" description="Basic and acidic residues" evidence="5">
    <location>
        <begin position="425"/>
        <end position="437"/>
    </location>
</feature>
<dbReference type="InterPro" id="IPR019786">
    <property type="entry name" value="Zinc_finger_PHD-type_CS"/>
</dbReference>
<dbReference type="CDD" id="cd15535">
    <property type="entry name" value="PHD1_Rco1"/>
    <property type="match status" value="1"/>
</dbReference>
<feature type="region of interest" description="Disordered" evidence="5">
    <location>
        <begin position="723"/>
        <end position="778"/>
    </location>
</feature>
<dbReference type="InterPro" id="IPR013083">
    <property type="entry name" value="Znf_RING/FYVE/PHD"/>
</dbReference>
<feature type="compositionally biased region" description="Low complexity" evidence="5">
    <location>
        <begin position="480"/>
        <end position="492"/>
    </location>
</feature>
<dbReference type="OrthoDB" id="5876363at2759"/>
<feature type="region of interest" description="Disordered" evidence="5">
    <location>
        <begin position="1"/>
        <end position="59"/>
    </location>
</feature>
<dbReference type="AlphaFoldDB" id="A0A1W2TEI0"/>
<evidence type="ECO:0000313" key="7">
    <source>
        <dbReference type="EMBL" id="GAP86429.1"/>
    </source>
</evidence>
<organism evidence="7">
    <name type="scientific">Rosellinia necatrix</name>
    <name type="common">White root-rot fungus</name>
    <dbReference type="NCBI Taxonomy" id="77044"/>
    <lineage>
        <taxon>Eukaryota</taxon>
        <taxon>Fungi</taxon>
        <taxon>Dikarya</taxon>
        <taxon>Ascomycota</taxon>
        <taxon>Pezizomycotina</taxon>
        <taxon>Sordariomycetes</taxon>
        <taxon>Xylariomycetidae</taxon>
        <taxon>Xylariales</taxon>
        <taxon>Xylariaceae</taxon>
        <taxon>Rosellinia</taxon>
    </lineage>
</organism>
<evidence type="ECO:0000256" key="1">
    <source>
        <dbReference type="ARBA" id="ARBA00022723"/>
    </source>
</evidence>
<evidence type="ECO:0000256" key="4">
    <source>
        <dbReference type="PROSITE-ProRule" id="PRU00146"/>
    </source>
</evidence>
<dbReference type="STRING" id="77044.A0A1W2TEI0"/>
<proteinExistence type="predicted"/>
<feature type="compositionally biased region" description="Acidic residues" evidence="5">
    <location>
        <begin position="657"/>
        <end position="666"/>
    </location>
</feature>
<dbReference type="Gene3D" id="2.30.30.1150">
    <property type="match status" value="1"/>
</dbReference>
<dbReference type="SMART" id="SM00249">
    <property type="entry name" value="PHD"/>
    <property type="match status" value="2"/>
</dbReference>
<feature type="compositionally biased region" description="Gly residues" evidence="5">
    <location>
        <begin position="27"/>
        <end position="37"/>
    </location>
</feature>
<evidence type="ECO:0000256" key="5">
    <source>
        <dbReference type="SAM" id="MobiDB-lite"/>
    </source>
</evidence>
<dbReference type="EMBL" id="DF977464">
    <property type="protein sequence ID" value="GAP86429.1"/>
    <property type="molecule type" value="Genomic_DNA"/>
</dbReference>
<dbReference type="Gene3D" id="3.30.40.10">
    <property type="entry name" value="Zinc/RING finger domain, C3HC4 (zinc finger)"/>
    <property type="match status" value="1"/>
</dbReference>
<feature type="compositionally biased region" description="Polar residues" evidence="5">
    <location>
        <begin position="548"/>
        <end position="562"/>
    </location>
</feature>
<feature type="compositionally biased region" description="Basic residues" evidence="5">
    <location>
        <begin position="7"/>
        <end position="20"/>
    </location>
</feature>
<dbReference type="PROSITE" id="PS50016">
    <property type="entry name" value="ZF_PHD_2"/>
    <property type="match status" value="1"/>
</dbReference>
<feature type="region of interest" description="Disordered" evidence="5">
    <location>
        <begin position="1182"/>
        <end position="1210"/>
    </location>
</feature>